<feature type="compositionally biased region" description="Low complexity" evidence="2">
    <location>
        <begin position="176"/>
        <end position="192"/>
    </location>
</feature>
<feature type="compositionally biased region" description="Polar residues" evidence="2">
    <location>
        <begin position="32"/>
        <end position="48"/>
    </location>
</feature>
<keyword evidence="1" id="KW-0175">Coiled coil</keyword>
<feature type="coiled-coil region" evidence="1">
    <location>
        <begin position="535"/>
        <end position="592"/>
    </location>
</feature>
<organism evidence="4">
    <name type="scientific">Thrips palmi</name>
    <name type="common">Melon thrips</name>
    <dbReference type="NCBI Taxonomy" id="161013"/>
    <lineage>
        <taxon>Eukaryota</taxon>
        <taxon>Metazoa</taxon>
        <taxon>Ecdysozoa</taxon>
        <taxon>Arthropoda</taxon>
        <taxon>Hexapoda</taxon>
        <taxon>Insecta</taxon>
        <taxon>Pterygota</taxon>
        <taxon>Neoptera</taxon>
        <taxon>Paraneoptera</taxon>
        <taxon>Thysanoptera</taxon>
        <taxon>Terebrantia</taxon>
        <taxon>Thripoidea</taxon>
        <taxon>Thripidae</taxon>
        <taxon>Thrips</taxon>
    </lineage>
</organism>
<dbReference type="Proteomes" id="UP000515158">
    <property type="component" value="Unplaced"/>
</dbReference>
<feature type="compositionally biased region" description="Low complexity" evidence="2">
    <location>
        <begin position="135"/>
        <end position="148"/>
    </location>
</feature>
<name>A0A6P9ADR2_THRPL</name>
<dbReference type="GeneID" id="117654228"/>
<dbReference type="GO" id="GO:0005737">
    <property type="term" value="C:cytoplasm"/>
    <property type="evidence" value="ECO:0007669"/>
    <property type="project" value="TreeGrafter"/>
</dbReference>
<dbReference type="PANTHER" id="PTHR46606:SF5">
    <property type="entry name" value="SHOOTIN-1"/>
    <property type="match status" value="1"/>
</dbReference>
<feature type="compositionally biased region" description="Polar residues" evidence="2">
    <location>
        <begin position="1"/>
        <end position="12"/>
    </location>
</feature>
<dbReference type="GO" id="GO:2001224">
    <property type="term" value="P:positive regulation of neuron migration"/>
    <property type="evidence" value="ECO:0007669"/>
    <property type="project" value="TreeGrafter"/>
</dbReference>
<reference evidence="4" key="1">
    <citation type="submission" date="2025-08" db="UniProtKB">
        <authorList>
            <consortium name="RefSeq"/>
        </authorList>
    </citation>
    <scope>IDENTIFICATION</scope>
    <source>
        <tissue evidence="4">Total insect</tissue>
    </source>
</reference>
<feature type="compositionally biased region" description="Low complexity" evidence="2">
    <location>
        <begin position="55"/>
        <end position="112"/>
    </location>
</feature>
<dbReference type="GO" id="GO:0048812">
    <property type="term" value="P:neuron projection morphogenesis"/>
    <property type="evidence" value="ECO:0007669"/>
    <property type="project" value="TreeGrafter"/>
</dbReference>
<feature type="region of interest" description="Disordered" evidence="2">
    <location>
        <begin position="743"/>
        <end position="765"/>
    </location>
</feature>
<protein>
    <submittedName>
        <fullName evidence="4">Shootin-1</fullName>
    </submittedName>
</protein>
<dbReference type="GO" id="GO:0044295">
    <property type="term" value="C:axonal growth cone"/>
    <property type="evidence" value="ECO:0007669"/>
    <property type="project" value="TreeGrafter"/>
</dbReference>
<feature type="region of interest" description="Disordered" evidence="2">
    <location>
        <begin position="1"/>
        <end position="112"/>
    </location>
</feature>
<dbReference type="GO" id="GO:0031252">
    <property type="term" value="C:cell leading edge"/>
    <property type="evidence" value="ECO:0007669"/>
    <property type="project" value="TreeGrafter"/>
</dbReference>
<dbReference type="RefSeq" id="XP_034256392.1">
    <property type="nucleotide sequence ID" value="XM_034400501.1"/>
</dbReference>
<sequence>MNINIMSTSTKSPGPGPGNVKQMTSLYAAGRQPSQTQIPVPKKFTSSMRVGLDNGSPHPGTTSPSPVRSSSVAARAQMFQSGSNNANANGGGFHSRSGSSSSSNGSFSRTNSSGNLLASGGCSPTKTVTGLSFNGKSGSNGSAYGGSSVAFSNGAPPSPARLNGSSVAFSNGAPLSPARNASSNSSSVAFSNGAPLSPRNAPNSSSVAFNNGAPLSPARVTTNGSSVALSNGMPPVSPLKSAAAPVNGSGFSNGAPPSPGLSPSVADKWRAKYEDAERKRKALLTSSEKNAREASELQRKLQQLQKEHDTTKRELKDREDKLTQLRTVSERVYKEYDQLKNRYEVETGAMHQAMQRASEWYKQNRELKRRSTAIMQKVIQVQPDGALLDLLADETDAAQAAKDEDDLEDLRNTVKRLSGEVARLQSELNAARLQEFEAQEAAVTASAELDESRRTQAELAELRALRDNMAAAASLVQKEVAALRQQCEQERQAARRMKTEADMAVKERNVMAHQSSLLAEALSQDDRLLPMLAEVENLKRLLEEERCRVRELQALQEPHGDGDEVEMLDERLKIAEEELRHAATRADRAERESCELRERLSQMEKDLEERKNAAPPPPPPPMAPPMPPPPPPPPMPALGLGGGVAAVKLRTRGGSGGSSATGSSEDLVNAERNLTAVQDMANLLGIPRKPQVPEAIPGGAIDNIINEIKGGRFTLKATEQNLQKEKKEPPAVTEMLNILGTLRRRPKAAADNASVPSEAPRDVAL</sequence>
<dbReference type="InParanoid" id="A0A6P9ADR2"/>
<keyword evidence="3" id="KW-1185">Reference proteome</keyword>
<feature type="coiled-coil region" evidence="1">
    <location>
        <begin position="473"/>
        <end position="500"/>
    </location>
</feature>
<feature type="region of interest" description="Disordered" evidence="2">
    <location>
        <begin position="604"/>
        <end position="641"/>
    </location>
</feature>
<gene>
    <name evidence="4" type="primary">LOC117654228</name>
</gene>
<evidence type="ECO:0000313" key="3">
    <source>
        <dbReference type="Proteomes" id="UP000515158"/>
    </source>
</evidence>
<feature type="compositionally biased region" description="Pro residues" evidence="2">
    <location>
        <begin position="614"/>
        <end position="636"/>
    </location>
</feature>
<evidence type="ECO:0000313" key="4">
    <source>
        <dbReference type="RefSeq" id="XP_034256392.1"/>
    </source>
</evidence>
<evidence type="ECO:0000256" key="2">
    <source>
        <dbReference type="SAM" id="MobiDB-lite"/>
    </source>
</evidence>
<dbReference type="KEGG" id="tpal:117654228"/>
<feature type="compositionally biased region" description="Basic and acidic residues" evidence="2">
    <location>
        <begin position="289"/>
        <end position="318"/>
    </location>
</feature>
<dbReference type="OrthoDB" id="6429491at2759"/>
<proteinExistence type="predicted"/>
<accession>A0A6P9ADR2</accession>
<dbReference type="AlphaFoldDB" id="A0A6P9ADR2"/>
<evidence type="ECO:0000256" key="1">
    <source>
        <dbReference type="SAM" id="Coils"/>
    </source>
</evidence>
<feature type="coiled-coil region" evidence="1">
    <location>
        <begin position="400"/>
        <end position="434"/>
    </location>
</feature>
<feature type="region of interest" description="Disordered" evidence="2">
    <location>
        <begin position="280"/>
        <end position="318"/>
    </location>
</feature>
<dbReference type="PANTHER" id="PTHR46606">
    <property type="entry name" value="SHOOTIN-1"/>
    <property type="match status" value="1"/>
</dbReference>
<feature type="region of interest" description="Disordered" evidence="2">
    <location>
        <begin position="134"/>
        <end position="216"/>
    </location>
</feature>
<dbReference type="InterPro" id="IPR024849">
    <property type="entry name" value="Shootin-1"/>
</dbReference>
<feature type="compositionally biased region" description="Polar residues" evidence="2">
    <location>
        <begin position="200"/>
        <end position="209"/>
    </location>
</feature>